<gene>
    <name evidence="1" type="ORF">GYN19_04475</name>
</gene>
<comment type="caution">
    <text evidence="1">The sequence shown here is derived from an EMBL/GenBank/DDBJ whole genome shotgun (WGS) entry which is preliminary data.</text>
</comment>
<proteinExistence type="predicted"/>
<dbReference type="Proteomes" id="UP001522462">
    <property type="component" value="Unassembled WGS sequence"/>
</dbReference>
<dbReference type="RefSeq" id="WP_243914119.1">
    <property type="nucleotide sequence ID" value="NZ_JAAECY010000021.1"/>
</dbReference>
<evidence type="ECO:0008006" key="3">
    <source>
        <dbReference type="Google" id="ProtNLM"/>
    </source>
</evidence>
<keyword evidence="2" id="KW-1185">Reference proteome</keyword>
<evidence type="ECO:0000313" key="1">
    <source>
        <dbReference type="EMBL" id="MCJ1977202.1"/>
    </source>
</evidence>
<sequence length="76" mass="8878">MVSISYTKRKGKKGLTYGYRIADHTGSLMSSKSGFVTKKLAKESGEFHKNRLEQGNIITKDMTLYELWKRWYELEI</sequence>
<protein>
    <recommendedName>
        <fullName evidence="3">Integrase</fullName>
    </recommendedName>
</protein>
<accession>A0ABT0AKX5</accession>
<organism evidence="1 2">
    <name type="scientific">Pseudolactococcus paracarnosus</name>
    <dbReference type="NCBI Taxonomy" id="2749962"/>
    <lineage>
        <taxon>Bacteria</taxon>
        <taxon>Bacillati</taxon>
        <taxon>Bacillota</taxon>
        <taxon>Bacilli</taxon>
        <taxon>Lactobacillales</taxon>
        <taxon>Streptococcaceae</taxon>
        <taxon>Pseudolactococcus</taxon>
    </lineage>
</organism>
<name>A0ABT0AKX5_9LACT</name>
<dbReference type="EMBL" id="JAAEDA010000005">
    <property type="protein sequence ID" value="MCJ1977202.1"/>
    <property type="molecule type" value="Genomic_DNA"/>
</dbReference>
<reference evidence="1 2" key="1">
    <citation type="journal article" date="2022" name="Microbiol. Res.">
        <title>Comparative genome analysis, predicted lifestyle and antimicrobial strategies of Lactococcus carnosus and Lactococcus paracarnosus isolated from meat.</title>
        <authorList>
            <person name="Werum V."/>
            <person name="Ehrmann M."/>
            <person name="Vogel R."/>
            <person name="Hilgarth M."/>
        </authorList>
    </citation>
    <scope>NUCLEOTIDE SEQUENCE [LARGE SCALE GENOMIC DNA]</scope>
    <source>
        <strain evidence="1 2">TMW21897</strain>
    </source>
</reference>
<evidence type="ECO:0000313" key="2">
    <source>
        <dbReference type="Proteomes" id="UP001522462"/>
    </source>
</evidence>